<dbReference type="InterPro" id="IPR009081">
    <property type="entry name" value="PP-bd_ACP"/>
</dbReference>
<protein>
    <submittedName>
        <fullName evidence="8">Amino acid adenylation domain-containing protein</fullName>
    </submittedName>
</protein>
<dbReference type="Pfam" id="PF00550">
    <property type="entry name" value="PP-binding"/>
    <property type="match status" value="2"/>
</dbReference>
<dbReference type="CDD" id="cd05930">
    <property type="entry name" value="A_NRPS"/>
    <property type="match status" value="1"/>
</dbReference>
<dbReference type="SMART" id="SM00823">
    <property type="entry name" value="PKS_PP"/>
    <property type="match status" value="2"/>
</dbReference>
<dbReference type="Pfam" id="PF23024">
    <property type="entry name" value="AMP-dom_DIP2-like"/>
    <property type="match status" value="1"/>
</dbReference>
<feature type="domain" description="Carrier" evidence="7">
    <location>
        <begin position="602"/>
        <end position="678"/>
    </location>
</feature>
<dbReference type="InterPro" id="IPR006162">
    <property type="entry name" value="Ppantetheine_attach_site"/>
</dbReference>
<dbReference type="InterPro" id="IPR010071">
    <property type="entry name" value="AA_adenyl_dom"/>
</dbReference>
<dbReference type="GO" id="GO:0043041">
    <property type="term" value="P:amino acid activation for nonribosomal peptide biosynthetic process"/>
    <property type="evidence" value="ECO:0007669"/>
    <property type="project" value="TreeGrafter"/>
</dbReference>
<dbReference type="GO" id="GO:0005737">
    <property type="term" value="C:cytoplasm"/>
    <property type="evidence" value="ECO:0007669"/>
    <property type="project" value="TreeGrafter"/>
</dbReference>
<dbReference type="Gene3D" id="3.30.559.30">
    <property type="entry name" value="Nonribosomal peptide synthetase, condensation domain"/>
    <property type="match status" value="2"/>
</dbReference>
<dbReference type="RefSeq" id="WP_093265430.1">
    <property type="nucleotide sequence ID" value="NZ_FNOK01000010.1"/>
</dbReference>
<dbReference type="InterPro" id="IPR000873">
    <property type="entry name" value="AMP-dep_synth/lig_dom"/>
</dbReference>
<evidence type="ECO:0000256" key="4">
    <source>
        <dbReference type="ARBA" id="ARBA00022553"/>
    </source>
</evidence>
<gene>
    <name evidence="8" type="ORF">SAMN05216215_1010125</name>
</gene>
<name>A0A1H3BAH4_9PSEU</name>
<reference evidence="9" key="1">
    <citation type="submission" date="2016-10" db="EMBL/GenBank/DDBJ databases">
        <authorList>
            <person name="Varghese N."/>
            <person name="Submissions S."/>
        </authorList>
    </citation>
    <scope>NUCLEOTIDE SEQUENCE [LARGE SCALE GENOMIC DNA]</scope>
    <source>
        <strain evidence="9">CGMCC 4.3530</strain>
    </source>
</reference>
<dbReference type="PROSITE" id="PS50075">
    <property type="entry name" value="CARRIER"/>
    <property type="match status" value="2"/>
</dbReference>
<comment type="similarity">
    <text evidence="2">Belongs to the ATP-dependent AMP-binding enzyme family.</text>
</comment>
<dbReference type="NCBIfam" id="TIGR01733">
    <property type="entry name" value="AA-adenyl-dom"/>
    <property type="match status" value="1"/>
</dbReference>
<dbReference type="OrthoDB" id="3671040at2"/>
<dbReference type="GO" id="GO:0008610">
    <property type="term" value="P:lipid biosynthetic process"/>
    <property type="evidence" value="ECO:0007669"/>
    <property type="project" value="InterPro"/>
</dbReference>
<keyword evidence="5" id="KW-0276">Fatty acid metabolism</keyword>
<keyword evidence="3" id="KW-0596">Phosphopantetheine</keyword>
<evidence type="ECO:0000256" key="2">
    <source>
        <dbReference type="ARBA" id="ARBA00006432"/>
    </source>
</evidence>
<dbReference type="Gene3D" id="3.40.50.12780">
    <property type="entry name" value="N-terminal domain of ligase-like"/>
    <property type="match status" value="2"/>
</dbReference>
<dbReference type="InterPro" id="IPR045851">
    <property type="entry name" value="AMP-bd_C_sf"/>
</dbReference>
<dbReference type="STRING" id="418495.SAMN05216215_1010125"/>
<dbReference type="InterPro" id="IPR001242">
    <property type="entry name" value="Condensation_dom"/>
</dbReference>
<dbReference type="EMBL" id="FNOK01000010">
    <property type="protein sequence ID" value="SDX38952.1"/>
    <property type="molecule type" value="Genomic_DNA"/>
</dbReference>
<dbReference type="InterPro" id="IPR042099">
    <property type="entry name" value="ANL_N_sf"/>
</dbReference>
<dbReference type="InterPro" id="IPR036736">
    <property type="entry name" value="ACP-like_sf"/>
</dbReference>
<dbReference type="GO" id="GO:0031177">
    <property type="term" value="F:phosphopantetheine binding"/>
    <property type="evidence" value="ECO:0007669"/>
    <property type="project" value="InterPro"/>
</dbReference>
<dbReference type="InterPro" id="IPR023213">
    <property type="entry name" value="CAT-like_dom_sf"/>
</dbReference>
<organism evidence="8 9">
    <name type="scientific">Saccharopolyspora shandongensis</name>
    <dbReference type="NCBI Taxonomy" id="418495"/>
    <lineage>
        <taxon>Bacteria</taxon>
        <taxon>Bacillati</taxon>
        <taxon>Actinomycetota</taxon>
        <taxon>Actinomycetes</taxon>
        <taxon>Pseudonocardiales</taxon>
        <taxon>Pseudonocardiaceae</taxon>
        <taxon>Saccharopolyspora</taxon>
    </lineage>
</organism>
<dbReference type="InterPro" id="IPR040097">
    <property type="entry name" value="FAAL/FAAC"/>
</dbReference>
<dbReference type="GO" id="GO:0006631">
    <property type="term" value="P:fatty acid metabolic process"/>
    <property type="evidence" value="ECO:0007669"/>
    <property type="project" value="UniProtKB-KW"/>
</dbReference>
<dbReference type="Gene3D" id="1.10.1200.10">
    <property type="entry name" value="ACP-like"/>
    <property type="match status" value="2"/>
</dbReference>
<dbReference type="Gene3D" id="3.30.559.10">
    <property type="entry name" value="Chloramphenicol acetyltransferase-like domain"/>
    <property type="match status" value="2"/>
</dbReference>
<proteinExistence type="inferred from homology"/>
<dbReference type="GO" id="GO:0003824">
    <property type="term" value="F:catalytic activity"/>
    <property type="evidence" value="ECO:0007669"/>
    <property type="project" value="InterPro"/>
</dbReference>
<dbReference type="PROSITE" id="PS00455">
    <property type="entry name" value="AMP_BINDING"/>
    <property type="match status" value="1"/>
</dbReference>
<dbReference type="InterPro" id="IPR020845">
    <property type="entry name" value="AMP-binding_CS"/>
</dbReference>
<evidence type="ECO:0000313" key="9">
    <source>
        <dbReference type="Proteomes" id="UP000199529"/>
    </source>
</evidence>
<keyword evidence="9" id="KW-1185">Reference proteome</keyword>
<comment type="cofactor">
    <cofactor evidence="1">
        <name>pantetheine 4'-phosphate</name>
        <dbReference type="ChEBI" id="CHEBI:47942"/>
    </cofactor>
</comment>
<evidence type="ECO:0000256" key="1">
    <source>
        <dbReference type="ARBA" id="ARBA00001957"/>
    </source>
</evidence>
<evidence type="ECO:0000313" key="8">
    <source>
        <dbReference type="EMBL" id="SDX38952.1"/>
    </source>
</evidence>
<dbReference type="SUPFAM" id="SSF47336">
    <property type="entry name" value="ACP-like"/>
    <property type="match status" value="2"/>
</dbReference>
<dbReference type="GO" id="GO:0071766">
    <property type="term" value="P:Actinobacterium-type cell wall biogenesis"/>
    <property type="evidence" value="ECO:0007669"/>
    <property type="project" value="UniProtKB-ARBA"/>
</dbReference>
<dbReference type="Pfam" id="PF13193">
    <property type="entry name" value="AMP-binding_C"/>
    <property type="match status" value="1"/>
</dbReference>
<evidence type="ECO:0000256" key="5">
    <source>
        <dbReference type="ARBA" id="ARBA00022832"/>
    </source>
</evidence>
<dbReference type="PANTHER" id="PTHR45527">
    <property type="entry name" value="NONRIBOSOMAL PEPTIDE SYNTHETASE"/>
    <property type="match status" value="1"/>
</dbReference>
<feature type="domain" description="Carrier" evidence="7">
    <location>
        <begin position="1676"/>
        <end position="1751"/>
    </location>
</feature>
<dbReference type="PROSITE" id="PS00012">
    <property type="entry name" value="PHOSPHOPANTETHEINE"/>
    <property type="match status" value="1"/>
</dbReference>
<evidence type="ECO:0000259" key="7">
    <source>
        <dbReference type="PROSITE" id="PS50075"/>
    </source>
</evidence>
<dbReference type="Pfam" id="PF00668">
    <property type="entry name" value="Condensation"/>
    <property type="match status" value="2"/>
</dbReference>
<dbReference type="InterPro" id="IPR025110">
    <property type="entry name" value="AMP-bd_C"/>
</dbReference>
<dbReference type="PANTHER" id="PTHR45527:SF1">
    <property type="entry name" value="FATTY ACID SYNTHASE"/>
    <property type="match status" value="1"/>
</dbReference>
<evidence type="ECO:0000256" key="3">
    <source>
        <dbReference type="ARBA" id="ARBA00022450"/>
    </source>
</evidence>
<dbReference type="CDD" id="cd19531">
    <property type="entry name" value="LCL_NRPS-like"/>
    <property type="match status" value="1"/>
</dbReference>
<dbReference type="SUPFAM" id="SSF52777">
    <property type="entry name" value="CoA-dependent acyltransferases"/>
    <property type="match status" value="4"/>
</dbReference>
<dbReference type="Gene3D" id="3.30.300.30">
    <property type="match status" value="2"/>
</dbReference>
<keyword evidence="6" id="KW-0443">Lipid metabolism</keyword>
<accession>A0A1H3BAH4</accession>
<dbReference type="GO" id="GO:0044550">
    <property type="term" value="P:secondary metabolite biosynthetic process"/>
    <property type="evidence" value="ECO:0007669"/>
    <property type="project" value="TreeGrafter"/>
</dbReference>
<dbReference type="Proteomes" id="UP000199529">
    <property type="component" value="Unassembled WGS sequence"/>
</dbReference>
<dbReference type="CDD" id="cd05931">
    <property type="entry name" value="FAAL"/>
    <property type="match status" value="1"/>
</dbReference>
<dbReference type="SUPFAM" id="SSF56801">
    <property type="entry name" value="Acetyl-CoA synthetase-like"/>
    <property type="match status" value="2"/>
</dbReference>
<dbReference type="FunFam" id="3.40.50.12780:FF:000013">
    <property type="entry name" value="Long-chain-fatty-acid--AMP ligase FadD32"/>
    <property type="match status" value="1"/>
</dbReference>
<dbReference type="InterPro" id="IPR020806">
    <property type="entry name" value="PKS_PP-bd"/>
</dbReference>
<sequence length="2212" mass="237334">MFGDLYARLRAHADEDPSRVALTFVPAYLDDGRVQLTYGELVERSRQLAEVLAGRLQPGERALLLFPTAPEFAVSFLGCLAAGVIAVPVPIPVDESAQRRVLKVAEDCQVSAIVSMSLVHDLAAAGTPEIRQLCDSYDWILADAVGEAADGARRSRRLPAISAEDTAFLQYTSGSTRSPRGVVVSHGGLMCNEAAIRESFGVTRDSTIVSWLPLHHDMGLIGGLLQPLYTGARGVILDPSSFVRRPASWLEAISAENADISGGPNFAYDLCTRKVDPAEMAGLDLSSWRVAFNGAAQVFPRTMRSFSEKFRDAGFRPESHKPCYGLAEATLLVTSTETSEPSRSRHFSVDSLESGVAREAGAAETGVRELVSYPLPSHAVVSVVDPATLQPVDDGHMGEILVAGGSNGAGYWGDPDGTAATFGAVVAGEDAGPFVRTGDLGFVHGGELYIEGRSKDLIVHRGRNLHPEDLEADISSCDRNVRPGCGAVFGVRHDGDEAVVVCQEVREHTPSERYPEIVEQIRATLTRIHGVAARTVVLVPPRTVTKTSSGKVQRHAAKQRFLADELPALFSDTLAPAAQSQTDLAVRLAAGERPFAEADVPARVEMLTRALCEHLHEVLRLPAEPRGDESLASLGADSMMAVQLQYAVEEALGVVLLPSLTLRAESIADLARAAVGSRVPAATTVSPPSDDGAEYELNAAQRALWFLHRAFPDSSDYNVTRAFRITGELDVAALSDALDAVVRCHPSLRLAVVPVDGEPRGIVRRRNIRADVVDARSWSDDEASEWYREFATKPFELENGPLLRAAVLRRSGDWLLVLSLHHIVCDVSSLSIIVEQLAQAYADGIAPSIVEGVASPAARERAVLDERGDELEVHWREELAGELPKLSLPRAEPGEPGERGTGASVSFEADAELTSSLARFARESGLTLHNVLLAAFQVLLHRLTGQPDVLVGVPTAGRGDRRLASWVGYLVNVVPVRSSFAPALGFDEFARRTQRRVLDALDHRDLPLSHITRLVNPDRENAAATIFQAMFTYYTTALPGGGSAAAVVMGDPDATLSMGECGLHSHPAPDYTTQSDVGLNVAVRHDTLGFHLQYDPERVTRGQVDQIVATFRTLLAAIGERPRDAVDELALLTSDEVDALLAASIGPEVARPDNYLDSFEQWADRCPDALAADDGAVRLTYAELDERANHVAARLREQGVGVDANVVVCAERSVDYLVALVGIHKADGCYVPISPREAPRRAAAMVAATAPAAAIASTAGRALLAGALDASGRTDAPDTLDLAELAAGRSGQRPPRACPDHGASTIIHTSGSTGIPKAAVSTNYGVTNHMWQMVEHFGLGPDDCVAQTAPVSFDISVWQLLTPLMIGARVRIVPEPASQSPAGLLRATVEGGVTMLELVPSNIVALLDAGLAASPGALRVMLSTGEALTGDVLRRWVRELPEIPMHNAYGPAECTDDVTAGLCAAGPDAPMTVSVGRPLANTAVLILDDNMVPVPAGVVGVLHVGGGAVGRGYRGNPRRTAEMFVPDPFSAVPGGRLYRTGDLARATADGDIEFLGRADTQIKIRGQRIEAGEVEAALRDCEGVVEAAVKVHHGSTGASLVGYVGTGAEGDGEPRVLAPGEDERLRQALAEMLPRHMIPTIFVQVPRLPRSKNGKVDYPALQFSGPPRGDDDELGDIDDPLSAAVRSIWATLLERDVVAWQDSFFQLGGHSLLALTMIDRVAQTLDVELAVDAVFAHPRLRDFVTAVRRADPASPGGRRVGVAPAGARFPALASAAQQRFWFLHEMDPGQPTYNMPGVLWMRGVLDEDALDAALHEVLARHPVLLARFSAEDGPLTWTPGSADDFMLARRDLRGPVAEFGDEVFDRMVTDDANEVVDLRREIPFRALLARLRQKEWALCVTIDHIACDGWSLSVFLSDLAEGYNRRVRGTSSAAPEIEYGFADYCHEEQAWRENRDRDSVAALWRGVADGPVSLSPLPTRDAPGHSPGAGRHSRWIDEDLAGAVRELAGRNGTTPYLVFATALSTLVHSGSAERESVLLGTLIAQRDRPEWRRVVGPLLNVSVLAVDLALTDSVAAALGRTRDGALRAYRSSHIPFQELVPLFAPTPGGDGSPFDVMLVMQPADAPAEFDGLTTELTDVDTGSVPYPLTVDIEERDGRYRVSYRYATDRYDPADVEELAERLHASIAAIAADPDRTVEELRSLTAAPHAERS</sequence>
<keyword evidence="4" id="KW-0597">Phosphoprotein</keyword>
<evidence type="ECO:0000256" key="6">
    <source>
        <dbReference type="ARBA" id="ARBA00023098"/>
    </source>
</evidence>
<dbReference type="Pfam" id="PF00501">
    <property type="entry name" value="AMP-binding"/>
    <property type="match status" value="2"/>
</dbReference>